<dbReference type="SMART" id="SM00408">
    <property type="entry name" value="IGc2"/>
    <property type="match status" value="2"/>
</dbReference>
<dbReference type="InterPro" id="IPR011009">
    <property type="entry name" value="Kinase-like_dom_sf"/>
</dbReference>
<keyword evidence="8 20" id="KW-0547">Nucleotide-binding</keyword>
<dbReference type="EC" id="2.7.10.1" evidence="2"/>
<feature type="transmembrane region" description="Helical" evidence="24">
    <location>
        <begin position="271"/>
        <end position="293"/>
    </location>
</feature>
<evidence type="ECO:0000256" key="7">
    <source>
        <dbReference type="ARBA" id="ARBA00022737"/>
    </source>
</evidence>
<keyword evidence="17" id="KW-0393">Immunoglobulin domain</keyword>
<accession>A0A9P0NL76</accession>
<keyword evidence="10 20" id="KW-0067">ATP-binding</keyword>
<feature type="binding site" evidence="21">
    <location>
        <position position="526"/>
    </location>
    <ligand>
        <name>Mg(2+)</name>
        <dbReference type="ChEBI" id="CHEBI:18420"/>
    </ligand>
</feature>
<evidence type="ECO:0000256" key="24">
    <source>
        <dbReference type="SAM" id="Phobius"/>
    </source>
</evidence>
<feature type="domain" description="Protein kinase" evidence="25">
    <location>
        <begin position="366"/>
        <end position="652"/>
    </location>
</feature>
<keyword evidence="16" id="KW-0325">Glycoprotein</keyword>
<dbReference type="Pfam" id="PF13927">
    <property type="entry name" value="Ig_3"/>
    <property type="match status" value="1"/>
</dbReference>
<evidence type="ECO:0000313" key="28">
    <source>
        <dbReference type="Proteomes" id="UP001154329"/>
    </source>
</evidence>
<dbReference type="EMBL" id="OU899036">
    <property type="protein sequence ID" value="CAH1731187.1"/>
    <property type="molecule type" value="Genomic_DNA"/>
</dbReference>
<evidence type="ECO:0000256" key="12">
    <source>
        <dbReference type="ARBA" id="ARBA00023136"/>
    </source>
</evidence>
<evidence type="ECO:0000256" key="19">
    <source>
        <dbReference type="PIRSR" id="PIRSR000615-1"/>
    </source>
</evidence>
<dbReference type="SUPFAM" id="SSF48726">
    <property type="entry name" value="Immunoglobulin"/>
    <property type="match status" value="2"/>
</dbReference>
<dbReference type="FunFam" id="3.30.200.20:FF:000593">
    <property type="entry name" value="Predicted protein"/>
    <property type="match status" value="1"/>
</dbReference>
<dbReference type="PROSITE" id="PS50835">
    <property type="entry name" value="IG_LIKE"/>
    <property type="match status" value="2"/>
</dbReference>
<evidence type="ECO:0000256" key="1">
    <source>
        <dbReference type="ARBA" id="ARBA00004167"/>
    </source>
</evidence>
<keyword evidence="15" id="KW-0675">Receptor</keyword>
<keyword evidence="3" id="KW-0597">Phosphoprotein</keyword>
<keyword evidence="28" id="KW-1185">Reference proteome</keyword>
<dbReference type="GO" id="GO:0043235">
    <property type="term" value="C:receptor complex"/>
    <property type="evidence" value="ECO:0007669"/>
    <property type="project" value="TreeGrafter"/>
</dbReference>
<name>A0A9P0NL76_APHGO</name>
<dbReference type="AlphaFoldDB" id="A0A9P0NL76"/>
<feature type="active site" description="Proton acceptor" evidence="19">
    <location>
        <position position="508"/>
    </location>
</feature>
<dbReference type="InterPro" id="IPR017441">
    <property type="entry name" value="Protein_kinase_ATP_BS"/>
</dbReference>
<evidence type="ECO:0000256" key="10">
    <source>
        <dbReference type="ARBA" id="ARBA00022840"/>
    </source>
</evidence>
<dbReference type="PROSITE" id="PS00107">
    <property type="entry name" value="PROTEIN_KINASE_ATP"/>
    <property type="match status" value="1"/>
</dbReference>
<feature type="binding site" evidence="20">
    <location>
        <begin position="373"/>
        <end position="380"/>
    </location>
    <ligand>
        <name>ATP</name>
        <dbReference type="ChEBI" id="CHEBI:30616"/>
    </ligand>
</feature>
<keyword evidence="11 24" id="KW-1133">Transmembrane helix</keyword>
<evidence type="ECO:0000256" key="2">
    <source>
        <dbReference type="ARBA" id="ARBA00011902"/>
    </source>
</evidence>
<dbReference type="InterPro" id="IPR000719">
    <property type="entry name" value="Prot_kinase_dom"/>
</dbReference>
<dbReference type="GO" id="GO:0005886">
    <property type="term" value="C:plasma membrane"/>
    <property type="evidence" value="ECO:0007669"/>
    <property type="project" value="TreeGrafter"/>
</dbReference>
<feature type="binding site" evidence="20 22">
    <location>
        <position position="400"/>
    </location>
    <ligand>
        <name>ATP</name>
        <dbReference type="ChEBI" id="CHEBI:30616"/>
    </ligand>
</feature>
<reference evidence="27" key="2">
    <citation type="submission" date="2022-10" db="EMBL/GenBank/DDBJ databases">
        <authorList>
            <consortium name="ENA_rothamsted_submissions"/>
            <consortium name="culmorum"/>
            <person name="King R."/>
        </authorList>
    </citation>
    <scope>NUCLEOTIDE SEQUENCE</scope>
</reference>
<dbReference type="InterPro" id="IPR003599">
    <property type="entry name" value="Ig_sub"/>
</dbReference>
<evidence type="ECO:0000256" key="17">
    <source>
        <dbReference type="ARBA" id="ARBA00023319"/>
    </source>
</evidence>
<dbReference type="PANTHER" id="PTHR24416">
    <property type="entry name" value="TYROSINE-PROTEIN KINASE RECEPTOR"/>
    <property type="match status" value="1"/>
</dbReference>
<evidence type="ECO:0000256" key="5">
    <source>
        <dbReference type="ARBA" id="ARBA00022692"/>
    </source>
</evidence>
<evidence type="ECO:0000256" key="11">
    <source>
        <dbReference type="ARBA" id="ARBA00022989"/>
    </source>
</evidence>
<dbReference type="InterPro" id="IPR003598">
    <property type="entry name" value="Ig_sub2"/>
</dbReference>
<feature type="domain" description="Ig-like" evidence="26">
    <location>
        <begin position="56"/>
        <end position="145"/>
    </location>
</feature>
<dbReference type="Proteomes" id="UP001154329">
    <property type="component" value="Chromosome 3"/>
</dbReference>
<dbReference type="GO" id="GO:0046872">
    <property type="term" value="F:metal ion binding"/>
    <property type="evidence" value="ECO:0007669"/>
    <property type="project" value="UniProtKB-KW"/>
</dbReference>
<evidence type="ECO:0000256" key="6">
    <source>
        <dbReference type="ARBA" id="ARBA00022729"/>
    </source>
</evidence>
<keyword evidence="12 24" id="KW-0472">Membrane</keyword>
<dbReference type="Pfam" id="PF07714">
    <property type="entry name" value="PK_Tyr_Ser-Thr"/>
    <property type="match status" value="1"/>
</dbReference>
<evidence type="ECO:0000256" key="8">
    <source>
        <dbReference type="ARBA" id="ARBA00022741"/>
    </source>
</evidence>
<keyword evidence="7" id="KW-0677">Repeat</keyword>
<keyword evidence="4" id="KW-0808">Transferase</keyword>
<dbReference type="PROSITE" id="PS50011">
    <property type="entry name" value="PROTEIN_KINASE_DOM"/>
    <property type="match status" value="1"/>
</dbReference>
<evidence type="ECO:0000256" key="13">
    <source>
        <dbReference type="ARBA" id="ARBA00023137"/>
    </source>
</evidence>
<feature type="transmembrane region" description="Helical" evidence="24">
    <location>
        <begin position="7"/>
        <end position="25"/>
    </location>
</feature>
<dbReference type="Gene3D" id="3.30.200.20">
    <property type="entry name" value="Phosphorylase Kinase, domain 1"/>
    <property type="match status" value="1"/>
</dbReference>
<protein>
    <recommendedName>
        <fullName evidence="2">receptor protein-tyrosine kinase</fullName>
        <ecNumber evidence="2">2.7.10.1</ecNumber>
    </recommendedName>
</protein>
<evidence type="ECO:0000256" key="14">
    <source>
        <dbReference type="ARBA" id="ARBA00023157"/>
    </source>
</evidence>
<keyword evidence="13" id="KW-0829">Tyrosine-protein kinase</keyword>
<evidence type="ECO:0000259" key="26">
    <source>
        <dbReference type="PROSITE" id="PS50835"/>
    </source>
</evidence>
<evidence type="ECO:0000256" key="21">
    <source>
        <dbReference type="PIRSR" id="PIRSR000615-3"/>
    </source>
</evidence>
<dbReference type="GO" id="GO:0005524">
    <property type="term" value="F:ATP binding"/>
    <property type="evidence" value="ECO:0007669"/>
    <property type="project" value="UniProtKB-UniRule"/>
</dbReference>
<evidence type="ECO:0000313" key="27">
    <source>
        <dbReference type="EMBL" id="CAH1731187.1"/>
    </source>
</evidence>
<evidence type="ECO:0000256" key="4">
    <source>
        <dbReference type="ARBA" id="ARBA00022679"/>
    </source>
</evidence>
<evidence type="ECO:0000256" key="15">
    <source>
        <dbReference type="ARBA" id="ARBA00023170"/>
    </source>
</evidence>
<evidence type="ECO:0000259" key="25">
    <source>
        <dbReference type="PROSITE" id="PS50011"/>
    </source>
</evidence>
<evidence type="ECO:0000256" key="20">
    <source>
        <dbReference type="PIRSR" id="PIRSR000615-2"/>
    </source>
</evidence>
<gene>
    <name evidence="27" type="ORF">APHIGO_LOCUS7951</name>
</gene>
<comment type="function">
    <text evidence="18">Receptor for basic fibroblast growth factor.</text>
</comment>
<evidence type="ECO:0000256" key="18">
    <source>
        <dbReference type="ARBA" id="ARBA00056965"/>
    </source>
</evidence>
<dbReference type="InterPro" id="IPR050122">
    <property type="entry name" value="RTK"/>
</dbReference>
<keyword evidence="5 24" id="KW-0812">Transmembrane</keyword>
<keyword evidence="14" id="KW-1015">Disulfide bond</keyword>
<feature type="region of interest" description="Disordered" evidence="23">
    <location>
        <begin position="659"/>
        <end position="679"/>
    </location>
</feature>
<evidence type="ECO:0000256" key="9">
    <source>
        <dbReference type="ARBA" id="ARBA00022777"/>
    </source>
</evidence>
<dbReference type="GO" id="GO:0004714">
    <property type="term" value="F:transmembrane receptor protein tyrosine kinase activity"/>
    <property type="evidence" value="ECO:0007669"/>
    <property type="project" value="UniProtKB-EC"/>
</dbReference>
<keyword evidence="6" id="KW-0732">Signal</keyword>
<dbReference type="Gene3D" id="1.10.510.10">
    <property type="entry name" value="Transferase(Phosphotransferase) domain 1"/>
    <property type="match status" value="1"/>
</dbReference>
<keyword evidence="21" id="KW-0479">Metal-binding</keyword>
<dbReference type="GO" id="GO:0007169">
    <property type="term" value="P:cell surface receptor protein tyrosine kinase signaling pathway"/>
    <property type="evidence" value="ECO:0007669"/>
    <property type="project" value="TreeGrafter"/>
</dbReference>
<dbReference type="SUPFAM" id="SSF56112">
    <property type="entry name" value="Protein kinase-like (PK-like)"/>
    <property type="match status" value="1"/>
</dbReference>
<comment type="subcellular location">
    <subcellularLocation>
        <location evidence="1">Membrane</location>
        <topology evidence="1">Single-pass membrane protein</topology>
    </subcellularLocation>
</comment>
<dbReference type="OrthoDB" id="5985519at2759"/>
<keyword evidence="21" id="KW-0460">Magnesium</keyword>
<evidence type="ECO:0000256" key="16">
    <source>
        <dbReference type="ARBA" id="ARBA00023180"/>
    </source>
</evidence>
<feature type="compositionally biased region" description="Polar residues" evidence="23">
    <location>
        <begin position="669"/>
        <end position="679"/>
    </location>
</feature>
<dbReference type="PRINTS" id="PR00109">
    <property type="entry name" value="TYRKINASE"/>
</dbReference>
<sequence>MVNNRTLFTILLTVLAVIFGLFKLWCLITQLKTMTLEDDTSDVPAVNQTEINSTAPKFKDLDSVDKVMVGYERNTIKLKCEAEGNPLLNITWYKDGVTPPQRQWGVIIYTQRAIILHNLTMEDSGTYKCKVINENGFIDFTYKVEVHKQFPGMIYIKEGNNITALVHTNTSFDCNVEADQKPYIEWLYHNTSFKNVNDTNLNDGIIIKDSNSSSNESIIAELLKLIDVTHLNEGWYTCKAILKNDTVYASVYLKAINTLEVPKNKVFKLKVYHSITMVISYELIILACVIMIVHRQKKKKELMARQSDGNEKITQWTKKIVIEKLKIPDVNESLTKPVVNIKKKKSKSTNYKLPIDRDFEFPRHKLYLGRTIGEGEYGKVVRGKIDGIIRETGLCKLAVKMLKDGHTDSDMIDLVSEMEIMKMIGKHQNVISLLGCCSQDGPLYVLMEFTLYGNLRDFLRNNRPTSGRRTGRVGILGYPLDESHLLSFGYQVANGMNYLSFRKCIHGDLAAKKVLVNEDLKLKISDFGLARDIQNQDYYRKNTDGREPIKWMAPESLFFGLYTIQSNVWSYGVLLWEIMTLGGTPYPSVPNVEQLFNLLQTGYRMEKPFYCSQEVYSIMQNCWNDNPNNRPKFNDVMKIFNKIGSETSHLDLVELKIPQPPTPPPVNKIHSTQQPELNL</sequence>
<keyword evidence="9" id="KW-0418">Kinase</keyword>
<feature type="domain" description="Ig-like" evidence="26">
    <location>
        <begin position="151"/>
        <end position="240"/>
    </location>
</feature>
<dbReference type="InterPro" id="IPR001245">
    <property type="entry name" value="Ser-Thr/Tyr_kinase_cat_dom"/>
</dbReference>
<proteinExistence type="predicted"/>
<evidence type="ECO:0000256" key="3">
    <source>
        <dbReference type="ARBA" id="ARBA00022553"/>
    </source>
</evidence>
<dbReference type="InterPro" id="IPR007110">
    <property type="entry name" value="Ig-like_dom"/>
</dbReference>
<dbReference type="SMART" id="SM00409">
    <property type="entry name" value="IG"/>
    <property type="match status" value="2"/>
</dbReference>
<dbReference type="FunFam" id="2.60.40.10:FF:000016">
    <property type="entry name" value="Fibroblast growth factor receptor"/>
    <property type="match status" value="1"/>
</dbReference>
<reference evidence="27" key="1">
    <citation type="submission" date="2022-02" db="EMBL/GenBank/DDBJ databases">
        <authorList>
            <person name="King R."/>
        </authorList>
    </citation>
    <scope>NUCLEOTIDE SEQUENCE</scope>
</reference>
<dbReference type="InterPro" id="IPR013783">
    <property type="entry name" value="Ig-like_fold"/>
</dbReference>
<evidence type="ECO:0000256" key="22">
    <source>
        <dbReference type="PROSITE-ProRule" id="PRU10141"/>
    </source>
</evidence>
<organism evidence="27 28">
    <name type="scientific">Aphis gossypii</name>
    <name type="common">Cotton aphid</name>
    <dbReference type="NCBI Taxonomy" id="80765"/>
    <lineage>
        <taxon>Eukaryota</taxon>
        <taxon>Metazoa</taxon>
        <taxon>Ecdysozoa</taxon>
        <taxon>Arthropoda</taxon>
        <taxon>Hexapoda</taxon>
        <taxon>Insecta</taxon>
        <taxon>Pterygota</taxon>
        <taxon>Neoptera</taxon>
        <taxon>Paraneoptera</taxon>
        <taxon>Hemiptera</taxon>
        <taxon>Sternorrhyncha</taxon>
        <taxon>Aphidomorpha</taxon>
        <taxon>Aphidoidea</taxon>
        <taxon>Aphididae</taxon>
        <taxon>Aphidini</taxon>
        <taxon>Aphis</taxon>
        <taxon>Aphis</taxon>
    </lineage>
</organism>
<dbReference type="InterPro" id="IPR036179">
    <property type="entry name" value="Ig-like_dom_sf"/>
</dbReference>
<dbReference type="FunFam" id="1.10.510.10:FF:000554">
    <property type="entry name" value="Predicted protein"/>
    <property type="match status" value="1"/>
</dbReference>
<dbReference type="Gene3D" id="2.60.40.10">
    <property type="entry name" value="Immunoglobulins"/>
    <property type="match status" value="2"/>
</dbReference>
<evidence type="ECO:0000256" key="23">
    <source>
        <dbReference type="SAM" id="MobiDB-lite"/>
    </source>
</evidence>
<dbReference type="PANTHER" id="PTHR24416:SF550">
    <property type="entry name" value="FIBROBLAST GROWTH FACTOR RECEPTOR HOMOLOG 1-RELATED"/>
    <property type="match status" value="1"/>
</dbReference>